<dbReference type="Proteomes" id="UP000553766">
    <property type="component" value="Unassembled WGS sequence"/>
</dbReference>
<evidence type="ECO:0000256" key="1">
    <source>
        <dbReference type="SAM" id="Coils"/>
    </source>
</evidence>
<accession>A0A840WNY3</accession>
<dbReference type="AlphaFoldDB" id="A0A840WNY3"/>
<dbReference type="RefSeq" id="WP_184012718.1">
    <property type="nucleotide sequence ID" value="NZ_JACIJS010000009.1"/>
</dbReference>
<reference evidence="3 4" key="1">
    <citation type="submission" date="2020-08" db="EMBL/GenBank/DDBJ databases">
        <title>Genomic Encyclopedia of Type Strains, Phase IV (KMG-IV): sequencing the most valuable type-strain genomes for metagenomic binning, comparative biology and taxonomic classification.</title>
        <authorList>
            <person name="Goeker M."/>
        </authorList>
    </citation>
    <scope>NUCLEOTIDE SEQUENCE [LARGE SCALE GENOMIC DNA]</scope>
    <source>
        <strain evidence="3 4">DSM 103377</strain>
    </source>
</reference>
<keyword evidence="2" id="KW-0472">Membrane</keyword>
<feature type="coiled-coil region" evidence="1">
    <location>
        <begin position="144"/>
        <end position="171"/>
    </location>
</feature>
<keyword evidence="2" id="KW-0812">Transmembrane</keyword>
<proteinExistence type="predicted"/>
<keyword evidence="1" id="KW-0175">Coiled coil</keyword>
<evidence type="ECO:0000313" key="4">
    <source>
        <dbReference type="Proteomes" id="UP000553766"/>
    </source>
</evidence>
<evidence type="ECO:0000313" key="3">
    <source>
        <dbReference type="EMBL" id="MBB5516768.1"/>
    </source>
</evidence>
<evidence type="ECO:0000256" key="2">
    <source>
        <dbReference type="SAM" id="Phobius"/>
    </source>
</evidence>
<organism evidence="3 4">
    <name type="scientific">Rubricella aquisinus</name>
    <dbReference type="NCBI Taxonomy" id="2028108"/>
    <lineage>
        <taxon>Bacteria</taxon>
        <taxon>Pseudomonadati</taxon>
        <taxon>Pseudomonadota</taxon>
        <taxon>Alphaproteobacteria</taxon>
        <taxon>Rhodobacterales</taxon>
        <taxon>Paracoccaceae</taxon>
        <taxon>Rubricella</taxon>
    </lineage>
</organism>
<sequence length="220" mass="25663">MLTRITSTPAALLAKVIGSVRSVEMPTLTRDADIDVYLVHNSLDPEDYFFQFDFEQFMERSKRGLFVRPRLRIWAGRSDFDRRRFARQFREVFAREFEAMRRQNGQGKSWGWIDFGSTLLFPVALVSTIVVNLVLLAALGLDTDKRKRRRARQIEAEVEETKERVEDALSRITITLHRELYSYAYRSGTPGKLTGMDYEAWPLPAYVRAHMQDGESSSWW</sequence>
<protein>
    <submittedName>
        <fullName evidence="3">Uncharacterized protein</fullName>
    </submittedName>
</protein>
<feature type="transmembrane region" description="Helical" evidence="2">
    <location>
        <begin position="119"/>
        <end position="141"/>
    </location>
</feature>
<name>A0A840WNY3_9RHOB</name>
<comment type="caution">
    <text evidence="3">The sequence shown here is derived from an EMBL/GenBank/DDBJ whole genome shotgun (WGS) entry which is preliminary data.</text>
</comment>
<keyword evidence="2" id="KW-1133">Transmembrane helix</keyword>
<gene>
    <name evidence="3" type="ORF">FHS89_002810</name>
</gene>
<dbReference type="EMBL" id="JACIJS010000009">
    <property type="protein sequence ID" value="MBB5516768.1"/>
    <property type="molecule type" value="Genomic_DNA"/>
</dbReference>
<keyword evidence="4" id="KW-1185">Reference proteome</keyword>